<dbReference type="PROSITE" id="PS51762">
    <property type="entry name" value="GH16_2"/>
    <property type="match status" value="1"/>
</dbReference>
<evidence type="ECO:0000256" key="3">
    <source>
        <dbReference type="ARBA" id="ARBA00022859"/>
    </source>
</evidence>
<dbReference type="GO" id="GO:0045087">
    <property type="term" value="P:innate immune response"/>
    <property type="evidence" value="ECO:0007669"/>
    <property type="project" value="UniProtKB-KW"/>
</dbReference>
<dbReference type="InterPro" id="IPR000757">
    <property type="entry name" value="Beta-glucanase-like"/>
</dbReference>
<protein>
    <submittedName>
        <fullName evidence="6">Uncharacterized protein</fullName>
    </submittedName>
</protein>
<dbReference type="GO" id="GO:0030246">
    <property type="term" value="F:carbohydrate binding"/>
    <property type="evidence" value="ECO:0007669"/>
    <property type="project" value="InterPro"/>
</dbReference>
<sequence length="471" mass="52760">MHPLTKVLCFYGIFSVSGQYYEFPDVLIEPLSPKGLRVSIPDEDGIQLFAFHGKINSPMNGREAGIFSEDIRGAENGRWTFFAKNARLKPGDKLYYWIHVRYDGSGYEKDGEPFTVSELIAGDGSVSSTTTTTTSTTTTRPLCVRGETKLNGKTACKGMLIFHETFSRLDKTKWKPEVKFPQVPDFEFVIYDDDSKVLYTEGEALHIRPQLTEDVYGRDSINRELDLNTRCTGLLQSPECIQTPKGWHILSPVTSAQISTVESFSFVYGAIEVKAKLPKGDWLYPEISLVPKSDAYGPGYDSGRIRIALAYGNQELDNELYAGGVLGDSDAARNYALKKIFSYSHWTDAYHVYRVEWRPDSIVVKVDGVAFGTVYPPAGGFAIDHNIIQVDPAVADRWRKGTVLAPFDQEMYVVLGVGAAGMAFPDSMADKPWENGDPKAPLYFYRNQTTWKQTWGDNSVLEVDYVKVWAL</sequence>
<evidence type="ECO:0000259" key="4">
    <source>
        <dbReference type="PROSITE" id="PS51762"/>
    </source>
</evidence>
<dbReference type="GO" id="GO:0004553">
    <property type="term" value="F:hydrolase activity, hydrolyzing O-glycosyl compounds"/>
    <property type="evidence" value="ECO:0007669"/>
    <property type="project" value="InterPro"/>
</dbReference>
<reference evidence="6" key="1">
    <citation type="journal article" date="2016" name="Sci. Rep.">
        <title>Molecular characterization of firefly nuptial gifts: a multi-omics approach sheds light on postcopulatory sexual selection.</title>
        <authorList>
            <person name="Al-Wathiqui N."/>
            <person name="Fallon T.R."/>
            <person name="South A."/>
            <person name="Weng J.K."/>
            <person name="Lewis S.M."/>
        </authorList>
    </citation>
    <scope>NUCLEOTIDE SEQUENCE</scope>
</reference>
<dbReference type="PROSITE" id="PS51969">
    <property type="entry name" value="CBM39"/>
    <property type="match status" value="1"/>
</dbReference>
<dbReference type="EMBL" id="GEZM01096759">
    <property type="protein sequence ID" value="JAV54579.1"/>
    <property type="molecule type" value="Transcribed_RNA"/>
</dbReference>
<dbReference type="InterPro" id="IPR013320">
    <property type="entry name" value="ConA-like_dom_sf"/>
</dbReference>
<dbReference type="PANTHER" id="PTHR10963:SF60">
    <property type="entry name" value="GRAM-NEGATIVE BACTERIA-BINDING PROTEIN 1-RELATED"/>
    <property type="match status" value="1"/>
</dbReference>
<name>A0A1Y1JZ48_PHOPY</name>
<reference evidence="7 8" key="2">
    <citation type="journal article" date="2018" name="Elife">
        <title>Firefly genomes illuminate parallel origins of bioluminescence in beetles.</title>
        <authorList>
            <person name="Fallon T.R."/>
            <person name="Lower S.E."/>
            <person name="Chang C.H."/>
            <person name="Bessho-Uehara M."/>
            <person name="Martin G.J."/>
            <person name="Bewick A.J."/>
            <person name="Behringer M."/>
            <person name="Debat H.J."/>
            <person name="Wong I."/>
            <person name="Day J.C."/>
            <person name="Suvorov A."/>
            <person name="Silva C.J."/>
            <person name="Stanger-Hall K.F."/>
            <person name="Hall D.W."/>
            <person name="Schmitz R.J."/>
            <person name="Nelson D.R."/>
            <person name="Lewis S.M."/>
            <person name="Shigenobu S."/>
            <person name="Bybee S.M."/>
            <person name="Larracuente A.M."/>
            <person name="Oba Y."/>
            <person name="Weng J.K."/>
        </authorList>
    </citation>
    <scope>NUCLEOTIDE SEQUENCE [LARGE SCALE GENOMIC DNA]</scope>
    <source>
        <strain evidence="7">1611_PpyrPB1</strain>
        <tissue evidence="7">Whole body</tissue>
    </source>
</reference>
<evidence type="ECO:0000259" key="5">
    <source>
        <dbReference type="PROSITE" id="PS51969"/>
    </source>
</evidence>
<evidence type="ECO:0000313" key="6">
    <source>
        <dbReference type="EMBL" id="JAV54579.1"/>
    </source>
</evidence>
<gene>
    <name evidence="7" type="ORF">PPYR_09111</name>
</gene>
<comment type="similarity">
    <text evidence="1">Belongs to the insect beta-1,3-glucan binding protein family.</text>
</comment>
<proteinExistence type="inferred from homology"/>
<keyword evidence="3" id="KW-0391">Immunity</keyword>
<dbReference type="GO" id="GO:0005975">
    <property type="term" value="P:carbohydrate metabolic process"/>
    <property type="evidence" value="ECO:0007669"/>
    <property type="project" value="InterPro"/>
</dbReference>
<feature type="domain" description="GH16" evidence="4">
    <location>
        <begin position="184"/>
        <end position="471"/>
    </location>
</feature>
<dbReference type="InterPro" id="IPR043030">
    <property type="entry name" value="BGBP_N_sf"/>
</dbReference>
<dbReference type="FunCoup" id="A0A1Y1JZ48">
    <property type="interactions" value="52"/>
</dbReference>
<dbReference type="InParanoid" id="A0A1Y1JZ48"/>
<evidence type="ECO:0000256" key="2">
    <source>
        <dbReference type="ARBA" id="ARBA00022588"/>
    </source>
</evidence>
<dbReference type="Pfam" id="PF00722">
    <property type="entry name" value="Glyco_hydro_16"/>
    <property type="match status" value="1"/>
</dbReference>
<dbReference type="Gene3D" id="2.60.120.200">
    <property type="match status" value="1"/>
</dbReference>
<dbReference type="AlphaFoldDB" id="A0A1Y1JZ48"/>
<accession>A0A1Y1JZ48</accession>
<organism evidence="6">
    <name type="scientific">Photinus pyralis</name>
    <name type="common">Common eastern firefly</name>
    <name type="synonym">Lampyris pyralis</name>
    <dbReference type="NCBI Taxonomy" id="7054"/>
    <lineage>
        <taxon>Eukaryota</taxon>
        <taxon>Metazoa</taxon>
        <taxon>Ecdysozoa</taxon>
        <taxon>Arthropoda</taxon>
        <taxon>Hexapoda</taxon>
        <taxon>Insecta</taxon>
        <taxon>Pterygota</taxon>
        <taxon>Neoptera</taxon>
        <taxon>Endopterygota</taxon>
        <taxon>Coleoptera</taxon>
        <taxon>Polyphaga</taxon>
        <taxon>Elateriformia</taxon>
        <taxon>Elateroidea</taxon>
        <taxon>Lampyridae</taxon>
        <taxon>Lampyrinae</taxon>
        <taxon>Photinus</taxon>
    </lineage>
</organism>
<keyword evidence="2" id="KW-0399">Innate immunity</keyword>
<dbReference type="InterPro" id="IPR031756">
    <property type="entry name" value="BGBP_N"/>
</dbReference>
<feature type="domain" description="CBM39" evidence="5">
    <location>
        <begin position="21"/>
        <end position="121"/>
    </location>
</feature>
<dbReference type="PANTHER" id="PTHR10963">
    <property type="entry name" value="GLYCOSYL HYDROLASE-RELATED"/>
    <property type="match status" value="1"/>
</dbReference>
<keyword evidence="8" id="KW-1185">Reference proteome</keyword>
<dbReference type="SUPFAM" id="SSF49899">
    <property type="entry name" value="Concanavalin A-like lectins/glucanases"/>
    <property type="match status" value="1"/>
</dbReference>
<dbReference type="InterPro" id="IPR050546">
    <property type="entry name" value="Glycosyl_Hydrlase_16"/>
</dbReference>
<dbReference type="Pfam" id="PF15886">
    <property type="entry name" value="CBM39"/>
    <property type="match status" value="1"/>
</dbReference>
<evidence type="ECO:0000313" key="7">
    <source>
        <dbReference type="EMBL" id="KAB0798118.1"/>
    </source>
</evidence>
<dbReference type="OrthoDB" id="4781at2759"/>
<dbReference type="EMBL" id="VVIM01000006">
    <property type="protein sequence ID" value="KAB0798118.1"/>
    <property type="molecule type" value="Genomic_DNA"/>
</dbReference>
<evidence type="ECO:0000256" key="1">
    <source>
        <dbReference type="ARBA" id="ARBA00008781"/>
    </source>
</evidence>
<dbReference type="Proteomes" id="UP000327044">
    <property type="component" value="Unassembled WGS sequence"/>
</dbReference>
<reference evidence="7" key="3">
    <citation type="submission" date="2019-08" db="EMBL/GenBank/DDBJ databases">
        <authorList>
            <consortium name="Photinus pyralis genome working group"/>
            <person name="Fallon T.R."/>
            <person name="Sander Lower S.E."/>
            <person name="Weng J.-K."/>
        </authorList>
    </citation>
    <scope>NUCLEOTIDE SEQUENCE</scope>
    <source>
        <strain evidence="7">1611_PpyrPB1</strain>
        <tissue evidence="7">Whole body</tissue>
    </source>
</reference>
<dbReference type="Gene3D" id="2.60.40.2140">
    <property type="entry name" value="Beta-1,3-glucan-recognition protein, N-terminal domain"/>
    <property type="match status" value="1"/>
</dbReference>
<evidence type="ECO:0000313" key="8">
    <source>
        <dbReference type="Proteomes" id="UP000327044"/>
    </source>
</evidence>